<sequence>MLERIDYNIGAPTTAAEVDERLLSQKPHQCFNRPPRSIKSGKYWKAVEWESWLVYFCLPCLKSILPADYLVHFALLTSALHSLMKSLITKEDVDESTVKITKFVVRTQCLCGEAQMTLNMHTLLHIPKSVLLHGPLWAISCFEFESSMGHLLKLVSLANGVPLQILSRMIFRDNFC</sequence>
<gene>
    <name evidence="1" type="ORF">HPB47_011601</name>
</gene>
<dbReference type="EMBL" id="JABSTQ010011447">
    <property type="protein sequence ID" value="KAG0411273.1"/>
    <property type="molecule type" value="Genomic_DNA"/>
</dbReference>
<protein>
    <submittedName>
        <fullName evidence="1">Uncharacterized protein</fullName>
    </submittedName>
</protein>
<name>A0AC60NW09_IXOPE</name>
<organism evidence="1 2">
    <name type="scientific">Ixodes persulcatus</name>
    <name type="common">Taiga tick</name>
    <dbReference type="NCBI Taxonomy" id="34615"/>
    <lineage>
        <taxon>Eukaryota</taxon>
        <taxon>Metazoa</taxon>
        <taxon>Ecdysozoa</taxon>
        <taxon>Arthropoda</taxon>
        <taxon>Chelicerata</taxon>
        <taxon>Arachnida</taxon>
        <taxon>Acari</taxon>
        <taxon>Parasitiformes</taxon>
        <taxon>Ixodida</taxon>
        <taxon>Ixodoidea</taxon>
        <taxon>Ixodidae</taxon>
        <taxon>Ixodinae</taxon>
        <taxon>Ixodes</taxon>
    </lineage>
</organism>
<reference evidence="1 2" key="1">
    <citation type="journal article" date="2020" name="Cell">
        <title>Large-Scale Comparative Analyses of Tick Genomes Elucidate Their Genetic Diversity and Vector Capacities.</title>
        <authorList>
            <consortium name="Tick Genome and Microbiome Consortium (TIGMIC)"/>
            <person name="Jia N."/>
            <person name="Wang J."/>
            <person name="Shi W."/>
            <person name="Du L."/>
            <person name="Sun Y."/>
            <person name="Zhan W."/>
            <person name="Jiang J.F."/>
            <person name="Wang Q."/>
            <person name="Zhang B."/>
            <person name="Ji P."/>
            <person name="Bell-Sakyi L."/>
            <person name="Cui X.M."/>
            <person name="Yuan T.T."/>
            <person name="Jiang B.G."/>
            <person name="Yang W.F."/>
            <person name="Lam T.T."/>
            <person name="Chang Q.C."/>
            <person name="Ding S.J."/>
            <person name="Wang X.J."/>
            <person name="Zhu J.G."/>
            <person name="Ruan X.D."/>
            <person name="Zhao L."/>
            <person name="Wei J.T."/>
            <person name="Ye R.Z."/>
            <person name="Que T.C."/>
            <person name="Du C.H."/>
            <person name="Zhou Y.H."/>
            <person name="Cheng J.X."/>
            <person name="Dai P.F."/>
            <person name="Guo W.B."/>
            <person name="Han X.H."/>
            <person name="Huang E.J."/>
            <person name="Li L.F."/>
            <person name="Wei W."/>
            <person name="Gao Y.C."/>
            <person name="Liu J.Z."/>
            <person name="Shao H.Z."/>
            <person name="Wang X."/>
            <person name="Wang C.C."/>
            <person name="Yang T.C."/>
            <person name="Huo Q.B."/>
            <person name="Li W."/>
            <person name="Chen H.Y."/>
            <person name="Chen S.E."/>
            <person name="Zhou L.G."/>
            <person name="Ni X.B."/>
            <person name="Tian J.H."/>
            <person name="Sheng Y."/>
            <person name="Liu T."/>
            <person name="Pan Y.S."/>
            <person name="Xia L.Y."/>
            <person name="Li J."/>
            <person name="Zhao F."/>
            <person name="Cao W.C."/>
        </authorList>
    </citation>
    <scope>NUCLEOTIDE SEQUENCE [LARGE SCALE GENOMIC DNA]</scope>
    <source>
        <strain evidence="1">Iper-2018</strain>
    </source>
</reference>
<keyword evidence="2" id="KW-1185">Reference proteome</keyword>
<accession>A0AC60NW09</accession>
<comment type="caution">
    <text evidence="1">The sequence shown here is derived from an EMBL/GenBank/DDBJ whole genome shotgun (WGS) entry which is preliminary data.</text>
</comment>
<evidence type="ECO:0000313" key="2">
    <source>
        <dbReference type="Proteomes" id="UP000805193"/>
    </source>
</evidence>
<dbReference type="Proteomes" id="UP000805193">
    <property type="component" value="Unassembled WGS sequence"/>
</dbReference>
<proteinExistence type="predicted"/>
<evidence type="ECO:0000313" key="1">
    <source>
        <dbReference type="EMBL" id="KAG0411273.1"/>
    </source>
</evidence>